<protein>
    <submittedName>
        <fullName evidence="2">Uncharacterized protein</fullName>
    </submittedName>
</protein>
<organism evidence="2">
    <name type="scientific">uncultured Caudovirales phage</name>
    <dbReference type="NCBI Taxonomy" id="2100421"/>
    <lineage>
        <taxon>Viruses</taxon>
        <taxon>Duplodnaviria</taxon>
        <taxon>Heunggongvirae</taxon>
        <taxon>Uroviricota</taxon>
        <taxon>Caudoviricetes</taxon>
        <taxon>Peduoviridae</taxon>
        <taxon>Maltschvirus</taxon>
        <taxon>Maltschvirus maltsch</taxon>
    </lineage>
</organism>
<sequence>MIIKNCVKNEDGSYDFQFTVSDDEAEYLIHLAIEMLIHSGTIQLQDQESAQDELDYYINNGGKIS</sequence>
<proteinExistence type="predicted"/>
<evidence type="ECO:0000313" key="1">
    <source>
        <dbReference type="EMBL" id="CAB4139580.1"/>
    </source>
</evidence>
<reference evidence="2" key="1">
    <citation type="submission" date="2020-04" db="EMBL/GenBank/DDBJ databases">
        <authorList>
            <person name="Chiriac C."/>
            <person name="Salcher M."/>
            <person name="Ghai R."/>
            <person name="Kavagutti S V."/>
        </authorList>
    </citation>
    <scope>NUCLEOTIDE SEQUENCE</scope>
</reference>
<gene>
    <name evidence="1" type="ORF">UFOVP342_53</name>
    <name evidence="2" type="ORF">UFOVP454_50</name>
</gene>
<dbReference type="EMBL" id="LR796361">
    <property type="protein sequence ID" value="CAB4139580.1"/>
    <property type="molecule type" value="Genomic_DNA"/>
</dbReference>
<accession>A0A6J5MD85</accession>
<dbReference type="EMBL" id="LR796440">
    <property type="protein sequence ID" value="CAB4144658.1"/>
    <property type="molecule type" value="Genomic_DNA"/>
</dbReference>
<evidence type="ECO:0000313" key="2">
    <source>
        <dbReference type="EMBL" id="CAB4144658.1"/>
    </source>
</evidence>
<name>A0A6J5MD85_9CAUD</name>